<name>A0A1J3FAZ6_NOCCA</name>
<organism evidence="3">
    <name type="scientific">Noccaea caerulescens</name>
    <name type="common">Alpine penny-cress</name>
    <name type="synonym">Thlaspi caerulescens</name>
    <dbReference type="NCBI Taxonomy" id="107243"/>
    <lineage>
        <taxon>Eukaryota</taxon>
        <taxon>Viridiplantae</taxon>
        <taxon>Streptophyta</taxon>
        <taxon>Embryophyta</taxon>
        <taxon>Tracheophyta</taxon>
        <taxon>Spermatophyta</taxon>
        <taxon>Magnoliopsida</taxon>
        <taxon>eudicotyledons</taxon>
        <taxon>Gunneridae</taxon>
        <taxon>Pentapetalae</taxon>
        <taxon>rosids</taxon>
        <taxon>malvids</taxon>
        <taxon>Brassicales</taxon>
        <taxon>Brassicaceae</taxon>
        <taxon>Coluteocarpeae</taxon>
        <taxon>Noccaea</taxon>
    </lineage>
</organism>
<gene>
    <name evidence="2" type="ORF">GA_TR7461_c0_g1_i1_g.24350</name>
    <name evidence="3" type="ORF">LC_TR19987_c0_g1_i1_g.66713</name>
</gene>
<accession>A0A1J3FAZ6</accession>
<feature type="compositionally biased region" description="Polar residues" evidence="1">
    <location>
        <begin position="11"/>
        <end position="24"/>
    </location>
</feature>
<feature type="region of interest" description="Disordered" evidence="1">
    <location>
        <begin position="1"/>
        <end position="24"/>
    </location>
</feature>
<protein>
    <submittedName>
        <fullName evidence="3">Uncharacterized protein</fullName>
    </submittedName>
</protein>
<reference evidence="3" key="1">
    <citation type="submission" date="2016-07" db="EMBL/GenBank/DDBJ databases">
        <title>De novo transcriptome assembly of four accessions of the metal hyperaccumulator plant Noccaea caerulescens.</title>
        <authorList>
            <person name="Blande D."/>
            <person name="Halimaa P."/>
            <person name="Tervahauta A.I."/>
            <person name="Aarts M.G."/>
            <person name="Karenlampi S.O."/>
        </authorList>
    </citation>
    <scope>NUCLEOTIDE SEQUENCE</scope>
</reference>
<evidence type="ECO:0000256" key="1">
    <source>
        <dbReference type="SAM" id="MobiDB-lite"/>
    </source>
</evidence>
<proteinExistence type="predicted"/>
<sequence>MDEKNGDAQRIASSVSHQYRRLQQSPLHNPTVVAVRLVCDHGKSHHSHDLSCNPSLITAAEKTNKKNFNFSFS</sequence>
<evidence type="ECO:0000313" key="2">
    <source>
        <dbReference type="EMBL" id="JAU10038.1"/>
    </source>
</evidence>
<evidence type="ECO:0000313" key="3">
    <source>
        <dbReference type="EMBL" id="JAU39813.1"/>
    </source>
</evidence>
<dbReference type="EMBL" id="GEVK01013019">
    <property type="protein sequence ID" value="JAU39813.1"/>
    <property type="molecule type" value="Transcribed_RNA"/>
</dbReference>
<dbReference type="AlphaFoldDB" id="A0A1J3FAZ6"/>
<dbReference type="EMBL" id="GEVI01022282">
    <property type="protein sequence ID" value="JAU10038.1"/>
    <property type="molecule type" value="Transcribed_RNA"/>
</dbReference>